<dbReference type="InterPro" id="IPR014878">
    <property type="entry name" value="THAP4-like_heme-bd"/>
</dbReference>
<dbReference type="SUPFAM" id="SSF50814">
    <property type="entry name" value="Lipocalins"/>
    <property type="match status" value="1"/>
</dbReference>
<evidence type="ECO:0000259" key="2">
    <source>
        <dbReference type="Pfam" id="PF08768"/>
    </source>
</evidence>
<comment type="caution">
    <text evidence="3">The sequence shown here is derived from an EMBL/GenBank/DDBJ whole genome shotgun (WGS) entry which is preliminary data.</text>
</comment>
<proteinExistence type="predicted"/>
<accession>A0A7W4VXZ8</accession>
<evidence type="ECO:0000313" key="3">
    <source>
        <dbReference type="EMBL" id="MBB3043810.1"/>
    </source>
</evidence>
<keyword evidence="4" id="KW-1185">Reference proteome</keyword>
<feature type="domain" description="THAP4-like heme-binding" evidence="2">
    <location>
        <begin position="20"/>
        <end position="200"/>
    </location>
</feature>
<organism evidence="3 4">
    <name type="scientific">Nocardioides soli</name>
    <dbReference type="NCBI Taxonomy" id="1036020"/>
    <lineage>
        <taxon>Bacteria</taxon>
        <taxon>Bacillati</taxon>
        <taxon>Actinomycetota</taxon>
        <taxon>Actinomycetes</taxon>
        <taxon>Propionibacteriales</taxon>
        <taxon>Nocardioidaceae</taxon>
        <taxon>Nocardioides</taxon>
    </lineage>
</organism>
<dbReference type="Gene3D" id="2.40.128.20">
    <property type="match status" value="1"/>
</dbReference>
<dbReference type="RefSeq" id="WP_183593580.1">
    <property type="nucleotide sequence ID" value="NZ_JACHWR010000002.1"/>
</dbReference>
<evidence type="ECO:0000256" key="1">
    <source>
        <dbReference type="SAM" id="MobiDB-lite"/>
    </source>
</evidence>
<dbReference type="EMBL" id="JACHWR010000002">
    <property type="protein sequence ID" value="MBB3043810.1"/>
    <property type="molecule type" value="Genomic_DNA"/>
</dbReference>
<feature type="region of interest" description="Disordered" evidence="1">
    <location>
        <begin position="1"/>
        <end position="23"/>
    </location>
</feature>
<protein>
    <recommendedName>
        <fullName evidence="2">THAP4-like heme-binding domain-containing protein</fullName>
    </recommendedName>
</protein>
<dbReference type="Proteomes" id="UP000589626">
    <property type="component" value="Unassembled WGS sequence"/>
</dbReference>
<reference evidence="3 4" key="1">
    <citation type="submission" date="2020-08" db="EMBL/GenBank/DDBJ databases">
        <title>Sequencing the genomes of 1000 actinobacteria strains.</title>
        <authorList>
            <person name="Klenk H.-P."/>
        </authorList>
    </citation>
    <scope>NUCLEOTIDE SEQUENCE [LARGE SCALE GENOMIC DNA]</scope>
    <source>
        <strain evidence="3 4">DSM 105498</strain>
    </source>
</reference>
<name>A0A7W4VXZ8_9ACTN</name>
<evidence type="ECO:0000313" key="4">
    <source>
        <dbReference type="Proteomes" id="UP000589626"/>
    </source>
</evidence>
<sequence>MSTTVSSPALDHAGVRGPQKLGPLTPLVGEWEGDVGVDLSYHNQDDETGHTSYFEQATFKPIPIQENGQQVLWGLSYSMTAWRHGEEAMDPFHDEIGFLLWDKAHGQVIRNVVFGRGIAILAGSDARPGDRVLRFDAKPGDPSYGILQNRYLMERAEIKDFTSAFTFEDDDTFSYTSDLLLRLATTGAEMHHTDQNTLRRVRRYHPSAVLG</sequence>
<dbReference type="Pfam" id="PF08768">
    <property type="entry name" value="THAP4_heme-bd"/>
    <property type="match status" value="1"/>
</dbReference>
<dbReference type="InterPro" id="IPR012674">
    <property type="entry name" value="Calycin"/>
</dbReference>
<gene>
    <name evidence="3" type="ORF">FHU40_003628</name>
</gene>
<dbReference type="AlphaFoldDB" id="A0A7W4VXZ8"/>